<proteinExistence type="inferred from homology"/>
<keyword evidence="5" id="KW-0067">ATP-binding</keyword>
<dbReference type="Proteomes" id="UP000419743">
    <property type="component" value="Unassembled WGS sequence"/>
</dbReference>
<accession>A0A7M4DI14</accession>
<dbReference type="Pfam" id="PF00370">
    <property type="entry name" value="FGGY_N"/>
    <property type="match status" value="1"/>
</dbReference>
<evidence type="ECO:0000313" key="9">
    <source>
        <dbReference type="EMBL" id="VZO36562.1"/>
    </source>
</evidence>
<dbReference type="EMBL" id="CACRYJ010000024">
    <property type="protein sequence ID" value="VZO36562.1"/>
    <property type="molecule type" value="Genomic_DNA"/>
</dbReference>
<evidence type="ECO:0000256" key="1">
    <source>
        <dbReference type="ARBA" id="ARBA00009156"/>
    </source>
</evidence>
<dbReference type="PANTHER" id="PTHR10196">
    <property type="entry name" value="SUGAR KINASE"/>
    <property type="match status" value="1"/>
</dbReference>
<dbReference type="PANTHER" id="PTHR10196:SF69">
    <property type="entry name" value="GLYCEROL KINASE"/>
    <property type="match status" value="1"/>
</dbReference>
<dbReference type="SUPFAM" id="SSF53067">
    <property type="entry name" value="Actin-like ATPase domain"/>
    <property type="match status" value="2"/>
</dbReference>
<dbReference type="InterPro" id="IPR018484">
    <property type="entry name" value="FGGY_N"/>
</dbReference>
<name>A0A7M4DI14_9MICO</name>
<dbReference type="PROSITE" id="PS00933">
    <property type="entry name" value="FGGY_KINASES_1"/>
    <property type="match status" value="1"/>
</dbReference>
<comment type="similarity">
    <text evidence="1">Belongs to the FGGY kinase family.</text>
</comment>
<feature type="domain" description="Carbohydrate kinase FGGY N-terminal" evidence="7">
    <location>
        <begin position="6"/>
        <end position="217"/>
    </location>
</feature>
<keyword evidence="3" id="KW-0547">Nucleotide-binding</keyword>
<gene>
    <name evidence="9" type="primary">glpK_1</name>
    <name evidence="9" type="ORF">HALOF300_01765</name>
</gene>
<evidence type="ECO:0000256" key="3">
    <source>
        <dbReference type="ARBA" id="ARBA00022741"/>
    </source>
</evidence>
<dbReference type="InterPro" id="IPR018483">
    <property type="entry name" value="Carb_kinase_FGGY_CS"/>
</dbReference>
<dbReference type="GO" id="GO:0005829">
    <property type="term" value="C:cytosol"/>
    <property type="evidence" value="ECO:0007669"/>
    <property type="project" value="TreeGrafter"/>
</dbReference>
<dbReference type="InterPro" id="IPR018485">
    <property type="entry name" value="FGGY_C"/>
</dbReference>
<evidence type="ECO:0000256" key="2">
    <source>
        <dbReference type="ARBA" id="ARBA00022679"/>
    </source>
</evidence>
<dbReference type="InterPro" id="IPR000577">
    <property type="entry name" value="Carb_kinase_FGGY"/>
</dbReference>
<feature type="domain" description="Carbohydrate kinase FGGY C-terminal" evidence="8">
    <location>
        <begin position="252"/>
        <end position="435"/>
    </location>
</feature>
<reference evidence="9 10" key="1">
    <citation type="submission" date="2019-11" db="EMBL/GenBank/DDBJ databases">
        <authorList>
            <person name="Criscuolo A."/>
        </authorList>
    </citation>
    <scope>NUCLEOTIDE SEQUENCE [LARGE SCALE GENOMIC DNA]</scope>
    <source>
        <strain evidence="9">CIP111667</strain>
    </source>
</reference>
<dbReference type="Pfam" id="PF02782">
    <property type="entry name" value="FGGY_C"/>
    <property type="match status" value="1"/>
</dbReference>
<dbReference type="GO" id="GO:0019563">
    <property type="term" value="P:glycerol catabolic process"/>
    <property type="evidence" value="ECO:0007669"/>
    <property type="project" value="TreeGrafter"/>
</dbReference>
<protein>
    <recommendedName>
        <fullName evidence="6">ATP:glycerol 3-phosphotransferase</fullName>
    </recommendedName>
</protein>
<organism evidence="9 10">
    <name type="scientific">Occultella aeris</name>
    <dbReference type="NCBI Taxonomy" id="2761496"/>
    <lineage>
        <taxon>Bacteria</taxon>
        <taxon>Bacillati</taxon>
        <taxon>Actinomycetota</taxon>
        <taxon>Actinomycetes</taxon>
        <taxon>Micrococcales</taxon>
        <taxon>Ruaniaceae</taxon>
        <taxon>Occultella</taxon>
    </lineage>
</organism>
<keyword evidence="10" id="KW-1185">Reference proteome</keyword>
<dbReference type="AlphaFoldDB" id="A0A7M4DI14"/>
<evidence type="ECO:0000256" key="6">
    <source>
        <dbReference type="ARBA" id="ARBA00043149"/>
    </source>
</evidence>
<sequence length="487" mass="50105">MARQGVIVAIDQGTSATKAVALDGAGRVRGSVTSPLGQSHPRPGWVEQDANAILAGVCSAVAEVVAQVEEPLLGLGLSSQRESALLWDTRTGEPLGPMLGWQDRRTAGAAAGLVAVTDEVRERSGLPIDPMFSALKLAWLLDEVDPDRSRSARGEIAAGTVDSWLVHALTGEHRIEIGNASRTQLLNLATGAWDERLLEIFGVPAAVLPRVVASTEPTRPIARFGGARIHAVLGDSHSALYAHGVRESGAVKVTYGTGSSVMGLLAGDGRIPAGLVGTIAWQLGDAPHRLAFEGNILATGATMAWLSRLLGRPVADLAALARTAPAEHGVHLVPAFAGLGAPYWDPGAGAILTGFDLGTDAAVLARAGAESIAQQVEDVLAAADAAGPVTDVLADGGPSGDDWLMQLQADVSGRGVHRSARESLSAYGVGLVAAEALGLSIPPDAGATTFTPALPAEQAGRRRDAWRRAVRLARATPSGITADPTTT</sequence>
<evidence type="ECO:0000259" key="7">
    <source>
        <dbReference type="Pfam" id="PF00370"/>
    </source>
</evidence>
<evidence type="ECO:0000256" key="4">
    <source>
        <dbReference type="ARBA" id="ARBA00022777"/>
    </source>
</evidence>
<keyword evidence="2 9" id="KW-0808">Transferase</keyword>
<evidence type="ECO:0000259" key="8">
    <source>
        <dbReference type="Pfam" id="PF02782"/>
    </source>
</evidence>
<dbReference type="Gene3D" id="3.30.420.40">
    <property type="match status" value="2"/>
</dbReference>
<comment type="caution">
    <text evidence="9">The sequence shown here is derived from an EMBL/GenBank/DDBJ whole genome shotgun (WGS) entry which is preliminary data.</text>
</comment>
<dbReference type="GO" id="GO:0004370">
    <property type="term" value="F:glycerol kinase activity"/>
    <property type="evidence" value="ECO:0007669"/>
    <property type="project" value="TreeGrafter"/>
</dbReference>
<dbReference type="InterPro" id="IPR043129">
    <property type="entry name" value="ATPase_NBD"/>
</dbReference>
<keyword evidence="4 9" id="KW-0418">Kinase</keyword>
<dbReference type="GO" id="GO:0005524">
    <property type="term" value="F:ATP binding"/>
    <property type="evidence" value="ECO:0007669"/>
    <property type="project" value="UniProtKB-KW"/>
</dbReference>
<evidence type="ECO:0000313" key="10">
    <source>
        <dbReference type="Proteomes" id="UP000419743"/>
    </source>
</evidence>
<dbReference type="PIRSF" id="PIRSF000538">
    <property type="entry name" value="GlpK"/>
    <property type="match status" value="1"/>
</dbReference>
<evidence type="ECO:0000256" key="5">
    <source>
        <dbReference type="ARBA" id="ARBA00022840"/>
    </source>
</evidence>
<dbReference type="RefSeq" id="WP_156740573.1">
    <property type="nucleotide sequence ID" value="NZ_CACRYJ010000024.1"/>
</dbReference>